<dbReference type="AlphaFoldDB" id="A0A964BPI5"/>
<gene>
    <name evidence="2" type="ORF">I4641_03100</name>
</gene>
<accession>A0A964BPI5</accession>
<evidence type="ECO:0000313" key="3">
    <source>
        <dbReference type="Proteomes" id="UP000729733"/>
    </source>
</evidence>
<dbReference type="EMBL" id="JADWDC010000005">
    <property type="protein sequence ID" value="MCC0175967.1"/>
    <property type="molecule type" value="Genomic_DNA"/>
</dbReference>
<sequence length="339" mass="36453">MIVPKNSDTKASTTDDLTIINVDSDFKGDLEKAIAAAKSGDVVKLGRRIYDTDQIVIDKDITIDGQQGSIINGGGTSESIFYLTADASGTTIQDVEITNGNNGIIGENASNLTLKNLNIHNIGITESIRDGVNNTGIALSHAEGLQLLNSQIHNIGRKAVGLIDTNGGLISDVSIYDVNLEAEHAQSHDAGGIKLFNTNDITIQDSYLSNINANYIWNDTTNGTRIENNVLEDVGEDFLAPGFNQNVDMSGISNEKSSNSTVINNQGDAYEEFLAFKATEFSTETMTLEGNIFSAYELGTTDYWVNESAEKLVALTEDPDSANYSLFADDYIAQANIGN</sequence>
<keyword evidence="3" id="KW-1185">Reference proteome</keyword>
<evidence type="ECO:0000313" key="2">
    <source>
        <dbReference type="EMBL" id="MCC0175967.1"/>
    </source>
</evidence>
<dbReference type="Proteomes" id="UP000729733">
    <property type="component" value="Unassembled WGS sequence"/>
</dbReference>
<comment type="caution">
    <text evidence="2">The sequence shown here is derived from an EMBL/GenBank/DDBJ whole genome shotgun (WGS) entry which is preliminary data.</text>
</comment>
<dbReference type="InterPro" id="IPR039448">
    <property type="entry name" value="Beta_helix"/>
</dbReference>
<protein>
    <submittedName>
        <fullName evidence="2">Right-handed parallel beta-helix repeat-containing protein</fullName>
    </submittedName>
</protein>
<organism evidence="2 3">
    <name type="scientific">Waterburya agarophytonicola KI4</name>
    <dbReference type="NCBI Taxonomy" id="2874699"/>
    <lineage>
        <taxon>Bacteria</taxon>
        <taxon>Bacillati</taxon>
        <taxon>Cyanobacteriota</taxon>
        <taxon>Cyanophyceae</taxon>
        <taxon>Pleurocapsales</taxon>
        <taxon>Hyellaceae</taxon>
        <taxon>Waterburya</taxon>
        <taxon>Waterburya agarophytonicola</taxon>
    </lineage>
</organism>
<dbReference type="RefSeq" id="WP_229639002.1">
    <property type="nucleotide sequence ID" value="NZ_JADWDC010000005.1"/>
</dbReference>
<dbReference type="Pfam" id="PF13229">
    <property type="entry name" value="Beta_helix"/>
    <property type="match status" value="1"/>
</dbReference>
<dbReference type="InterPro" id="IPR011050">
    <property type="entry name" value="Pectin_lyase_fold/virulence"/>
</dbReference>
<dbReference type="Gene3D" id="2.160.20.10">
    <property type="entry name" value="Single-stranded right-handed beta-helix, Pectin lyase-like"/>
    <property type="match status" value="1"/>
</dbReference>
<feature type="domain" description="Right handed beta helix" evidence="1">
    <location>
        <begin position="102"/>
        <end position="265"/>
    </location>
</feature>
<dbReference type="SUPFAM" id="SSF51126">
    <property type="entry name" value="Pectin lyase-like"/>
    <property type="match status" value="1"/>
</dbReference>
<reference evidence="2" key="1">
    <citation type="journal article" date="2021" name="Antonie Van Leeuwenhoek">
        <title>Draft genome and description of Waterburya agarophytonicola gen. nov. sp. nov. (Pleurocapsales, Cyanobacteria): a seaweed symbiont.</title>
        <authorList>
            <person name="Bonthond G."/>
            <person name="Shalygin S."/>
            <person name="Bayer T."/>
            <person name="Weinberger F."/>
        </authorList>
    </citation>
    <scope>NUCLEOTIDE SEQUENCE</scope>
    <source>
        <strain evidence="2">KI4</strain>
    </source>
</reference>
<evidence type="ECO:0000259" key="1">
    <source>
        <dbReference type="Pfam" id="PF13229"/>
    </source>
</evidence>
<dbReference type="InterPro" id="IPR012334">
    <property type="entry name" value="Pectin_lyas_fold"/>
</dbReference>
<name>A0A964BPI5_9CYAN</name>
<proteinExistence type="predicted"/>